<accession>A0A6J6NV48</accession>
<gene>
    <name evidence="1" type="ORF">UFOPK2360_00995</name>
    <name evidence="2" type="ORF">UFOPK2922_01256</name>
</gene>
<dbReference type="EMBL" id="CAEZXH010000063">
    <property type="protein sequence ID" value="CAB4688508.1"/>
    <property type="molecule type" value="Genomic_DNA"/>
</dbReference>
<reference evidence="1" key="1">
    <citation type="submission" date="2020-05" db="EMBL/GenBank/DDBJ databases">
        <authorList>
            <person name="Chiriac C."/>
            <person name="Salcher M."/>
            <person name="Ghai R."/>
            <person name="Kavagutti S V."/>
        </authorList>
    </citation>
    <scope>NUCLEOTIDE SEQUENCE</scope>
</reference>
<organism evidence="1">
    <name type="scientific">freshwater metagenome</name>
    <dbReference type="NCBI Taxonomy" id="449393"/>
    <lineage>
        <taxon>unclassified sequences</taxon>
        <taxon>metagenomes</taxon>
        <taxon>ecological metagenomes</taxon>
    </lineage>
</organism>
<protein>
    <submittedName>
        <fullName evidence="1">Unannotated protein</fullName>
    </submittedName>
</protein>
<evidence type="ECO:0000313" key="2">
    <source>
        <dbReference type="EMBL" id="CAB4784463.1"/>
    </source>
</evidence>
<proteinExistence type="predicted"/>
<name>A0A6J6NV48_9ZZZZ</name>
<dbReference type="EMBL" id="CAEZZS010000075">
    <property type="protein sequence ID" value="CAB4784463.1"/>
    <property type="molecule type" value="Genomic_DNA"/>
</dbReference>
<dbReference type="AlphaFoldDB" id="A0A6J6NV48"/>
<sequence length="107" mass="11348">MLDFPEPVAPATRRCGIFARFTQMKFPSTSLPSPITNGCCSFVATVERKTSPSATTSRSEFGISIPTADFPGIGLKIRTSLLATAYEIFLASAVILSTLTALPNSTS</sequence>
<evidence type="ECO:0000313" key="1">
    <source>
        <dbReference type="EMBL" id="CAB4688508.1"/>
    </source>
</evidence>